<sequence length="114" mass="12631">LCVECEGLRGGGVCSARASKCACKKTMRSRSEYFPKYLETLIAHFQKLDAAKTQTVETPCPPPSPRLHASLSAHPDKDELILFGGEYFNGQKVKYIFFSFSPQIPMGLVLSRDS</sequence>
<dbReference type="Proteomes" id="UP000472268">
    <property type="component" value="Chromosome 16"/>
</dbReference>
<evidence type="ECO:0000313" key="1">
    <source>
        <dbReference type="Ensembl" id="ENSSSUP00005030448.1"/>
    </source>
</evidence>
<reference evidence="1" key="3">
    <citation type="submission" date="2025-09" db="UniProtKB">
        <authorList>
            <consortium name="Ensembl"/>
        </authorList>
    </citation>
    <scope>IDENTIFICATION</scope>
</reference>
<accession>A0A673UYE3</accession>
<proteinExistence type="predicted"/>
<keyword evidence="2" id="KW-1185">Reference proteome</keyword>
<reference evidence="1" key="2">
    <citation type="submission" date="2025-08" db="UniProtKB">
        <authorList>
            <consortium name="Ensembl"/>
        </authorList>
    </citation>
    <scope>IDENTIFICATION</scope>
</reference>
<name>A0A673UYE3_SURSU</name>
<dbReference type="PANTHER" id="PTHR46063:SF1">
    <property type="entry name" value="KELCH DOMAIN-CONTAINING PROTEIN 4"/>
    <property type="match status" value="1"/>
</dbReference>
<dbReference type="Ensembl" id="ENSSSUT00005034751.1">
    <property type="protein sequence ID" value="ENSSSUP00005030448.1"/>
    <property type="gene ID" value="ENSSSUG00005019652.1"/>
</dbReference>
<dbReference type="PANTHER" id="PTHR46063">
    <property type="entry name" value="KELCH DOMAIN-CONTAINING PROTEIN"/>
    <property type="match status" value="1"/>
</dbReference>
<dbReference type="AlphaFoldDB" id="A0A673UYE3"/>
<dbReference type="InterPro" id="IPR052588">
    <property type="entry name" value="Kelch_domain_protein"/>
</dbReference>
<organism evidence="1 2">
    <name type="scientific">Suricata suricatta</name>
    <name type="common">Meerkat</name>
    <dbReference type="NCBI Taxonomy" id="37032"/>
    <lineage>
        <taxon>Eukaryota</taxon>
        <taxon>Metazoa</taxon>
        <taxon>Chordata</taxon>
        <taxon>Craniata</taxon>
        <taxon>Vertebrata</taxon>
        <taxon>Euteleostomi</taxon>
        <taxon>Mammalia</taxon>
        <taxon>Eutheria</taxon>
        <taxon>Laurasiatheria</taxon>
        <taxon>Carnivora</taxon>
        <taxon>Feliformia</taxon>
        <taxon>Herpestidae</taxon>
        <taxon>Suricata</taxon>
    </lineage>
</organism>
<evidence type="ECO:0000313" key="2">
    <source>
        <dbReference type="Proteomes" id="UP000472268"/>
    </source>
</evidence>
<reference evidence="1 2" key="1">
    <citation type="submission" date="2019-05" db="EMBL/GenBank/DDBJ databases">
        <title>A Chromosome-scale Meerkat (S. suricatta) Genome Assembly.</title>
        <authorList>
            <person name="Dudchenko O."/>
            <person name="Lieberman Aiden E."/>
            <person name="Tung J."/>
            <person name="Barreiro L.B."/>
            <person name="Clutton-Brock T.H."/>
        </authorList>
    </citation>
    <scope>NUCLEOTIDE SEQUENCE [LARGE SCALE GENOMIC DNA]</scope>
</reference>
<protein>
    <submittedName>
        <fullName evidence="1">Uncharacterized protein</fullName>
    </submittedName>
</protein>